<keyword evidence="9" id="KW-0256">Endoplasmic reticulum</keyword>
<comment type="similarity">
    <text evidence="3 9">Belongs to the squalene monooxygenase family.</text>
</comment>
<name>A0A9W8BB20_9FUNG</name>
<keyword evidence="12" id="KW-1185">Reference proteome</keyword>
<keyword evidence="6 9" id="KW-0274">FAD</keyword>
<dbReference type="InterPro" id="IPR013698">
    <property type="entry name" value="Squalene_epoxidase"/>
</dbReference>
<evidence type="ECO:0000256" key="3">
    <source>
        <dbReference type="ARBA" id="ARBA00008802"/>
    </source>
</evidence>
<evidence type="ECO:0000313" key="11">
    <source>
        <dbReference type="EMBL" id="KAJ2002643.1"/>
    </source>
</evidence>
<dbReference type="InterPro" id="IPR040125">
    <property type="entry name" value="Squalene_monox"/>
</dbReference>
<evidence type="ECO:0000313" key="12">
    <source>
        <dbReference type="Proteomes" id="UP001150907"/>
    </source>
</evidence>
<evidence type="ECO:0000256" key="4">
    <source>
        <dbReference type="ARBA" id="ARBA00012312"/>
    </source>
</evidence>
<evidence type="ECO:0000256" key="1">
    <source>
        <dbReference type="ARBA" id="ARBA00001974"/>
    </source>
</evidence>
<dbReference type="GO" id="GO:0006696">
    <property type="term" value="P:ergosterol biosynthetic process"/>
    <property type="evidence" value="ECO:0007669"/>
    <property type="project" value="TreeGrafter"/>
</dbReference>
<comment type="catalytic activity">
    <reaction evidence="9">
        <text>squalene + reduced [NADPH--hemoprotein reductase] + O2 = (S)-2,3-epoxysqualene + oxidized [NADPH--hemoprotein reductase] + H2O + H(+)</text>
        <dbReference type="Rhea" id="RHEA:25282"/>
        <dbReference type="Rhea" id="RHEA-COMP:11964"/>
        <dbReference type="Rhea" id="RHEA-COMP:11965"/>
        <dbReference type="ChEBI" id="CHEBI:15377"/>
        <dbReference type="ChEBI" id="CHEBI:15378"/>
        <dbReference type="ChEBI" id="CHEBI:15379"/>
        <dbReference type="ChEBI" id="CHEBI:15440"/>
        <dbReference type="ChEBI" id="CHEBI:15441"/>
        <dbReference type="ChEBI" id="CHEBI:57618"/>
        <dbReference type="ChEBI" id="CHEBI:58210"/>
        <dbReference type="EC" id="1.14.14.17"/>
    </reaction>
</comment>
<evidence type="ECO:0000256" key="8">
    <source>
        <dbReference type="ARBA" id="ARBA00023136"/>
    </source>
</evidence>
<dbReference type="Gene3D" id="3.50.50.60">
    <property type="entry name" value="FAD/NAD(P)-binding domain"/>
    <property type="match status" value="2"/>
</dbReference>
<dbReference type="SUPFAM" id="SSF51905">
    <property type="entry name" value="FAD/NAD(P)-binding domain"/>
    <property type="match status" value="1"/>
</dbReference>
<comment type="function">
    <text evidence="9">Catalyzes the stereospecific oxidation of squalene to (S)-2,3-epoxysqualene, and is considered to be a rate-limiting enzyme in steroid biosynthesis.</text>
</comment>
<comment type="subcellular location">
    <subcellularLocation>
        <location evidence="9">Endoplasmic reticulum membrane</location>
        <topology evidence="9">Multi-pass membrane protein</topology>
    </subcellularLocation>
    <subcellularLocation>
        <location evidence="2">Microsome membrane</location>
        <topology evidence="2">Multi-pass membrane protein</topology>
    </subcellularLocation>
</comment>
<evidence type="ECO:0000256" key="6">
    <source>
        <dbReference type="ARBA" id="ARBA00022827"/>
    </source>
</evidence>
<gene>
    <name evidence="11" type="primary">ERG1</name>
    <name evidence="11" type="ORF">H4R26_003500</name>
</gene>
<dbReference type="EMBL" id="JANBQF010000283">
    <property type="protein sequence ID" value="KAJ2002643.1"/>
    <property type="molecule type" value="Genomic_DNA"/>
</dbReference>
<dbReference type="EC" id="1.14.14.17" evidence="4 9"/>
<dbReference type="GO" id="GO:0004506">
    <property type="term" value="F:squalene monooxygenase activity"/>
    <property type="evidence" value="ECO:0007669"/>
    <property type="project" value="UniProtKB-UniRule"/>
</dbReference>
<dbReference type="InterPro" id="IPR036188">
    <property type="entry name" value="FAD/NAD-bd_sf"/>
</dbReference>
<dbReference type="Pfam" id="PF08491">
    <property type="entry name" value="SE"/>
    <property type="match status" value="2"/>
</dbReference>
<accession>A0A9W8BB20</accession>
<dbReference type="PANTHER" id="PTHR10835">
    <property type="entry name" value="SQUALENE MONOOXYGENASE"/>
    <property type="match status" value="1"/>
</dbReference>
<keyword evidence="5 9" id="KW-0285">Flavoprotein</keyword>
<organism evidence="11 12">
    <name type="scientific">Coemansia thaxteri</name>
    <dbReference type="NCBI Taxonomy" id="2663907"/>
    <lineage>
        <taxon>Eukaryota</taxon>
        <taxon>Fungi</taxon>
        <taxon>Fungi incertae sedis</taxon>
        <taxon>Zoopagomycota</taxon>
        <taxon>Kickxellomycotina</taxon>
        <taxon>Kickxellomycetes</taxon>
        <taxon>Kickxellales</taxon>
        <taxon>Kickxellaceae</taxon>
        <taxon>Coemansia</taxon>
    </lineage>
</organism>
<reference evidence="11" key="1">
    <citation type="submission" date="2022-07" db="EMBL/GenBank/DDBJ databases">
        <title>Phylogenomic reconstructions and comparative analyses of Kickxellomycotina fungi.</title>
        <authorList>
            <person name="Reynolds N.K."/>
            <person name="Stajich J.E."/>
            <person name="Barry K."/>
            <person name="Grigoriev I.V."/>
            <person name="Crous P."/>
            <person name="Smith M.E."/>
        </authorList>
    </citation>
    <scope>NUCLEOTIDE SEQUENCE</scope>
    <source>
        <strain evidence="11">IMI 214461</strain>
    </source>
</reference>
<comment type="cofactor">
    <cofactor evidence="1 9">
        <name>FAD</name>
        <dbReference type="ChEBI" id="CHEBI:57692"/>
    </cofactor>
</comment>
<dbReference type="PRINTS" id="PR00420">
    <property type="entry name" value="RNGMNOXGNASE"/>
</dbReference>
<evidence type="ECO:0000259" key="10">
    <source>
        <dbReference type="Pfam" id="PF08491"/>
    </source>
</evidence>
<feature type="domain" description="Squalene epoxidase" evidence="10">
    <location>
        <begin position="265"/>
        <end position="505"/>
    </location>
</feature>
<evidence type="ECO:0000256" key="2">
    <source>
        <dbReference type="ARBA" id="ARBA00004154"/>
    </source>
</evidence>
<evidence type="ECO:0000256" key="7">
    <source>
        <dbReference type="ARBA" id="ARBA00023002"/>
    </source>
</evidence>
<keyword evidence="8" id="KW-0472">Membrane</keyword>
<keyword evidence="7 9" id="KW-0560">Oxidoreductase</keyword>
<dbReference type="Proteomes" id="UP001150907">
    <property type="component" value="Unassembled WGS sequence"/>
</dbReference>
<dbReference type="PANTHER" id="PTHR10835:SF0">
    <property type="entry name" value="SQUALENE MONOOXYGENASE"/>
    <property type="match status" value="1"/>
</dbReference>
<protein>
    <recommendedName>
        <fullName evidence="4 9">Squalene monooxygenase</fullName>
        <ecNumber evidence="4 9">1.14.14.17</ecNumber>
    </recommendedName>
</protein>
<feature type="domain" description="Squalene epoxidase" evidence="10">
    <location>
        <begin position="202"/>
        <end position="238"/>
    </location>
</feature>
<dbReference type="GO" id="GO:0050660">
    <property type="term" value="F:flavin adenine dinucleotide binding"/>
    <property type="evidence" value="ECO:0007669"/>
    <property type="project" value="UniProtKB-UniRule"/>
</dbReference>
<sequence length="543" mass="58472">MTVPLDENEDWPTLGQYEHSHLYHDRAAVRGFDQIASLASSYDFVVVGAGPIGAALAYKLSIDHPHRRLLVVERSWDEPDRIVGELMQPAGCQALEALGLRTVFSGIDAVPVHGYHIAYRGQQLYVPYPRKADGSRFRGVSFHHGRLVMNLRAACKSRRNITCLEASVGRLLMKDKETVYGVSISPPRGDVSDAAQQHTVSAGLTLVCDGISSQFRKTLNPEPVAMLSHFCGFVVEHEPADSARFFDGPEGANTHTMQAATPARENPLPMPHNGHVLLDGLGPVLLYQLTERHTRVLADLPGAALPPSDAALRAALRESLARAAPKHMYPGLHARLAAAVADPAQRIRAIGCRFVPAAANRFGGALWIGDALNVRHPLTGGGMTVGLADVALLCAHLRRAAPGDYGALSARAVRRAAARWSWDRRPRALVVNTLSVALHALFAAGDSPDLGLLRDACFRYLARGSLCNAHPAGFLSGLLPSPLLLVAHFFAVAALAMSLRLSGDPKAAHSGLLSLPARCLAALRTLWVAACVILPFMWKELQP</sequence>
<proteinExistence type="inferred from homology"/>
<dbReference type="GO" id="GO:0005789">
    <property type="term" value="C:endoplasmic reticulum membrane"/>
    <property type="evidence" value="ECO:0007669"/>
    <property type="project" value="UniProtKB-SubCell"/>
</dbReference>
<evidence type="ECO:0000256" key="5">
    <source>
        <dbReference type="ARBA" id="ARBA00022630"/>
    </source>
</evidence>
<evidence type="ECO:0000256" key="9">
    <source>
        <dbReference type="RuleBase" id="RU367121"/>
    </source>
</evidence>
<dbReference type="AlphaFoldDB" id="A0A9W8BB20"/>
<dbReference type="OrthoDB" id="1678617at2759"/>
<comment type="caution">
    <text evidence="11">The sequence shown here is derived from an EMBL/GenBank/DDBJ whole genome shotgun (WGS) entry which is preliminary data.</text>
</comment>